<evidence type="ECO:0000256" key="1">
    <source>
        <dbReference type="SAM" id="MobiDB-lite"/>
    </source>
</evidence>
<evidence type="ECO:0000313" key="3">
    <source>
        <dbReference type="Proteomes" id="UP000799118"/>
    </source>
</evidence>
<feature type="compositionally biased region" description="Acidic residues" evidence="1">
    <location>
        <begin position="87"/>
        <end position="105"/>
    </location>
</feature>
<dbReference type="Proteomes" id="UP000799118">
    <property type="component" value="Unassembled WGS sequence"/>
</dbReference>
<dbReference type="AlphaFoldDB" id="A0A6A4HMW7"/>
<feature type="compositionally biased region" description="Polar residues" evidence="1">
    <location>
        <begin position="64"/>
        <end position="79"/>
    </location>
</feature>
<accession>A0A6A4HMW7</accession>
<reference evidence="2" key="1">
    <citation type="journal article" date="2019" name="Environ. Microbiol.">
        <title>Fungal ecological strategies reflected in gene transcription - a case study of two litter decomposers.</title>
        <authorList>
            <person name="Barbi F."/>
            <person name="Kohler A."/>
            <person name="Barry K."/>
            <person name="Baskaran P."/>
            <person name="Daum C."/>
            <person name="Fauchery L."/>
            <person name="Ihrmark K."/>
            <person name="Kuo A."/>
            <person name="LaButti K."/>
            <person name="Lipzen A."/>
            <person name="Morin E."/>
            <person name="Grigoriev I.V."/>
            <person name="Henrissat B."/>
            <person name="Lindahl B."/>
            <person name="Martin F."/>
        </authorList>
    </citation>
    <scope>NUCLEOTIDE SEQUENCE</scope>
    <source>
        <strain evidence="2">JB14</strain>
    </source>
</reference>
<evidence type="ECO:0000313" key="2">
    <source>
        <dbReference type="EMBL" id="KAE9398175.1"/>
    </source>
</evidence>
<proteinExistence type="predicted"/>
<dbReference type="EMBL" id="ML769486">
    <property type="protein sequence ID" value="KAE9398175.1"/>
    <property type="molecule type" value="Genomic_DNA"/>
</dbReference>
<dbReference type="OrthoDB" id="3257409at2759"/>
<gene>
    <name evidence="2" type="ORF">BT96DRAFT_995073</name>
</gene>
<feature type="region of interest" description="Disordered" evidence="1">
    <location>
        <begin position="64"/>
        <end position="105"/>
    </location>
</feature>
<organism evidence="2 3">
    <name type="scientific">Gymnopus androsaceus JB14</name>
    <dbReference type="NCBI Taxonomy" id="1447944"/>
    <lineage>
        <taxon>Eukaryota</taxon>
        <taxon>Fungi</taxon>
        <taxon>Dikarya</taxon>
        <taxon>Basidiomycota</taxon>
        <taxon>Agaricomycotina</taxon>
        <taxon>Agaricomycetes</taxon>
        <taxon>Agaricomycetidae</taxon>
        <taxon>Agaricales</taxon>
        <taxon>Marasmiineae</taxon>
        <taxon>Omphalotaceae</taxon>
        <taxon>Gymnopus</taxon>
    </lineage>
</organism>
<keyword evidence="3" id="KW-1185">Reference proteome</keyword>
<name>A0A6A4HMW7_9AGAR</name>
<protein>
    <submittedName>
        <fullName evidence="2">Uncharacterized protein</fullName>
    </submittedName>
</protein>
<sequence>MGRPAKHAPPTTRNVPSLLKSSVTTVANFAPLVQHVDISVEGADIDSDIEMVDETGSTHEFAQNENIQPDPTSHASSPLHTGITIEDVPDEDDDPDPEDSDDDLTDLADELNQGLSIDNLMDETLEQELAEHAPTLSDVDLPKLHQFAYKIQTHATEKAFAKLAFAFPNDDVASWKLTKAYAESLSQFKPSIYDCCINSCMCYVGPHADEPAFPYCKEP</sequence>